<organism evidence="2 3">
    <name type="scientific">Hufsiella ginkgonis</name>
    <dbReference type="NCBI Taxonomy" id="2695274"/>
    <lineage>
        <taxon>Bacteria</taxon>
        <taxon>Pseudomonadati</taxon>
        <taxon>Bacteroidota</taxon>
        <taxon>Sphingobacteriia</taxon>
        <taxon>Sphingobacteriales</taxon>
        <taxon>Sphingobacteriaceae</taxon>
        <taxon>Hufsiella</taxon>
    </lineage>
</organism>
<dbReference type="InterPro" id="IPR025309">
    <property type="entry name" value="KTSC_dom"/>
</dbReference>
<gene>
    <name evidence="2" type="ORF">GS398_03585</name>
</gene>
<reference evidence="2 3" key="1">
    <citation type="submission" date="2019-11" db="EMBL/GenBank/DDBJ databases">
        <title>Pedobacter sp. HMF7056 Genome sequencing and assembly.</title>
        <authorList>
            <person name="Kang H."/>
            <person name="Kim H."/>
            <person name="Joh K."/>
        </authorList>
    </citation>
    <scope>NUCLEOTIDE SEQUENCE [LARGE SCALE GENOMIC DNA]</scope>
    <source>
        <strain evidence="2 3">HMF7056</strain>
    </source>
</reference>
<accession>A0A7K1XU92</accession>
<dbReference type="Pfam" id="PF13619">
    <property type="entry name" value="KTSC"/>
    <property type="match status" value="1"/>
</dbReference>
<dbReference type="AlphaFoldDB" id="A0A7K1XU92"/>
<comment type="caution">
    <text evidence="2">The sequence shown here is derived from an EMBL/GenBank/DDBJ whole genome shotgun (WGS) entry which is preliminary data.</text>
</comment>
<dbReference type="Proteomes" id="UP000451233">
    <property type="component" value="Unassembled WGS sequence"/>
</dbReference>
<keyword evidence="3" id="KW-1185">Reference proteome</keyword>
<protein>
    <submittedName>
        <fullName evidence="2">KTSC domain-containing protein</fullName>
    </submittedName>
</protein>
<evidence type="ECO:0000313" key="3">
    <source>
        <dbReference type="Proteomes" id="UP000451233"/>
    </source>
</evidence>
<name>A0A7K1XU92_9SPHI</name>
<proteinExistence type="predicted"/>
<dbReference type="EMBL" id="WVHS01000001">
    <property type="protein sequence ID" value="MXV14367.1"/>
    <property type="molecule type" value="Genomic_DNA"/>
</dbReference>
<dbReference type="RefSeq" id="WP_160905342.1">
    <property type="nucleotide sequence ID" value="NZ_WVHS01000001.1"/>
</dbReference>
<evidence type="ECO:0000259" key="1">
    <source>
        <dbReference type="Pfam" id="PF13619"/>
    </source>
</evidence>
<evidence type="ECO:0000313" key="2">
    <source>
        <dbReference type="EMBL" id="MXV14367.1"/>
    </source>
</evidence>
<sequence length="67" mass="7782">MPSSVIASMDYDPQSLALTIRYVSGLVYEYKQVPEEVFKQLKIAGSKGRFLNFFIKGKYDYEKVEKH</sequence>
<feature type="domain" description="KTSC" evidence="1">
    <location>
        <begin position="3"/>
        <end position="59"/>
    </location>
</feature>